<gene>
    <name evidence="1" type="ORF">DDE20_16865</name>
</gene>
<sequence length="33" mass="3860">MSIRDSERQKQSCVHPRYQRLCSKDRAAGSRPI</sequence>
<protein>
    <submittedName>
        <fullName evidence="1">Uncharacterized protein</fullName>
    </submittedName>
</protein>
<reference evidence="1 2" key="1">
    <citation type="submission" date="2018-04" db="EMBL/GenBank/DDBJ databases">
        <title>Pararhodobacter oceanense sp. nov., isolated from marine intertidal sediment.</title>
        <authorList>
            <person name="Wang X.-L."/>
            <person name="Du Z.-J."/>
        </authorList>
    </citation>
    <scope>NUCLEOTIDE SEQUENCE [LARGE SCALE GENOMIC DNA]</scope>
    <source>
        <strain evidence="1 2">AM505</strain>
    </source>
</reference>
<evidence type="ECO:0000313" key="2">
    <source>
        <dbReference type="Proteomes" id="UP000245911"/>
    </source>
</evidence>
<accession>A0A2T8HQA2</accession>
<keyword evidence="2" id="KW-1185">Reference proteome</keyword>
<proteinExistence type="predicted"/>
<comment type="caution">
    <text evidence="1">The sequence shown here is derived from an EMBL/GenBank/DDBJ whole genome shotgun (WGS) entry which is preliminary data.</text>
</comment>
<organism evidence="1 2">
    <name type="scientific">Pararhodobacter oceanensis</name>
    <dbReference type="NCBI Taxonomy" id="2172121"/>
    <lineage>
        <taxon>Bacteria</taxon>
        <taxon>Pseudomonadati</taxon>
        <taxon>Pseudomonadota</taxon>
        <taxon>Alphaproteobacteria</taxon>
        <taxon>Rhodobacterales</taxon>
        <taxon>Paracoccaceae</taxon>
        <taxon>Pararhodobacter</taxon>
    </lineage>
</organism>
<evidence type="ECO:0000313" key="1">
    <source>
        <dbReference type="EMBL" id="PVH27627.1"/>
    </source>
</evidence>
<name>A0A2T8HQA2_9RHOB</name>
<dbReference type="EMBL" id="QDKM01000011">
    <property type="protein sequence ID" value="PVH27627.1"/>
    <property type="molecule type" value="Genomic_DNA"/>
</dbReference>
<dbReference type="AlphaFoldDB" id="A0A2T8HQA2"/>
<dbReference type="Proteomes" id="UP000245911">
    <property type="component" value="Unassembled WGS sequence"/>
</dbReference>